<dbReference type="GO" id="GO:0043531">
    <property type="term" value="F:ADP binding"/>
    <property type="evidence" value="ECO:0007669"/>
    <property type="project" value="InterPro"/>
</dbReference>
<protein>
    <submittedName>
        <fullName evidence="11">Apoptotic ATPase</fullName>
    </submittedName>
</protein>
<dbReference type="FunFam" id="1.10.10.10:FF:000322">
    <property type="entry name" value="Probable disease resistance protein At1g63360"/>
    <property type="match status" value="1"/>
</dbReference>
<dbReference type="SUPFAM" id="SSF52540">
    <property type="entry name" value="P-loop containing nucleoside triphosphate hydrolases"/>
    <property type="match status" value="1"/>
</dbReference>
<evidence type="ECO:0000256" key="5">
    <source>
        <dbReference type="ARBA" id="ARBA00022821"/>
    </source>
</evidence>
<evidence type="ECO:0000256" key="3">
    <source>
        <dbReference type="ARBA" id="ARBA00022737"/>
    </source>
</evidence>
<dbReference type="InterPro" id="IPR002182">
    <property type="entry name" value="NB-ARC"/>
</dbReference>
<dbReference type="SUPFAM" id="SSF52058">
    <property type="entry name" value="L domain-like"/>
    <property type="match status" value="1"/>
</dbReference>
<keyword evidence="6" id="KW-0067">ATP-binding</keyword>
<comment type="similarity">
    <text evidence="1">Belongs to the disease resistance NB-LRR family.</text>
</comment>
<keyword evidence="2" id="KW-0433">Leucine-rich repeat</keyword>
<proteinExistence type="inferred from homology"/>
<evidence type="ECO:0000256" key="4">
    <source>
        <dbReference type="ARBA" id="ARBA00022741"/>
    </source>
</evidence>
<keyword evidence="4" id="KW-0547">Nucleotide-binding</keyword>
<dbReference type="InterPro" id="IPR042197">
    <property type="entry name" value="Apaf_helical"/>
</dbReference>
<dbReference type="Gene3D" id="1.20.5.4130">
    <property type="match status" value="1"/>
</dbReference>
<dbReference type="InterPro" id="IPR041118">
    <property type="entry name" value="Rx_N"/>
</dbReference>
<dbReference type="Pfam" id="PF00931">
    <property type="entry name" value="NB-ARC"/>
    <property type="match status" value="1"/>
</dbReference>
<evidence type="ECO:0000313" key="11">
    <source>
        <dbReference type="EMBL" id="PIN17866.1"/>
    </source>
</evidence>
<dbReference type="Pfam" id="PF23559">
    <property type="entry name" value="WHD_DRP"/>
    <property type="match status" value="1"/>
</dbReference>
<dbReference type="GO" id="GO:0051607">
    <property type="term" value="P:defense response to virus"/>
    <property type="evidence" value="ECO:0007669"/>
    <property type="project" value="UniProtKB-ARBA"/>
</dbReference>
<dbReference type="Gene3D" id="1.10.10.10">
    <property type="entry name" value="Winged helix-like DNA-binding domain superfamily/Winged helix DNA-binding domain"/>
    <property type="match status" value="1"/>
</dbReference>
<evidence type="ECO:0000259" key="8">
    <source>
        <dbReference type="Pfam" id="PF18052"/>
    </source>
</evidence>
<dbReference type="CDD" id="cd14798">
    <property type="entry name" value="RX-CC_like"/>
    <property type="match status" value="1"/>
</dbReference>
<keyword evidence="3" id="KW-0677">Repeat</keyword>
<dbReference type="InterPro" id="IPR038005">
    <property type="entry name" value="RX-like_CC"/>
</dbReference>
<dbReference type="InterPro" id="IPR036388">
    <property type="entry name" value="WH-like_DNA-bd_sf"/>
</dbReference>
<evidence type="ECO:0000313" key="12">
    <source>
        <dbReference type="Proteomes" id="UP000231279"/>
    </source>
</evidence>
<dbReference type="AlphaFoldDB" id="A0A2G9HK10"/>
<dbReference type="Pfam" id="PF23598">
    <property type="entry name" value="LRR_14"/>
    <property type="match status" value="1"/>
</dbReference>
<dbReference type="Gene3D" id="3.80.10.10">
    <property type="entry name" value="Ribonuclease Inhibitor"/>
    <property type="match status" value="1"/>
</dbReference>
<keyword evidence="5" id="KW-0611">Plant defense</keyword>
<evidence type="ECO:0000256" key="2">
    <source>
        <dbReference type="ARBA" id="ARBA00022614"/>
    </source>
</evidence>
<feature type="domain" description="Disease resistance N-terminal" evidence="8">
    <location>
        <begin position="1"/>
        <end position="50"/>
    </location>
</feature>
<dbReference type="GO" id="GO:0098542">
    <property type="term" value="P:defense response to other organism"/>
    <property type="evidence" value="ECO:0007669"/>
    <property type="project" value="TreeGrafter"/>
</dbReference>
<evidence type="ECO:0000259" key="9">
    <source>
        <dbReference type="Pfam" id="PF23559"/>
    </source>
</evidence>
<dbReference type="PANTHER" id="PTHR23155">
    <property type="entry name" value="DISEASE RESISTANCE PROTEIN RP"/>
    <property type="match status" value="1"/>
</dbReference>
<dbReference type="InterPro" id="IPR027417">
    <property type="entry name" value="P-loop_NTPase"/>
</dbReference>
<dbReference type="OrthoDB" id="680011at2759"/>
<dbReference type="Pfam" id="PF18052">
    <property type="entry name" value="Rx_N"/>
    <property type="match status" value="1"/>
</dbReference>
<dbReference type="PANTHER" id="PTHR23155:SF1205">
    <property type="entry name" value="DISEASE RESISTANCE PROTEIN RPM1"/>
    <property type="match status" value="1"/>
</dbReference>
<sequence length="815" mass="94285">MRAFLRVADAREESDPQLKEWVRQVREIAYDTEDVLERYMLRFASHDTSGFRGYYKKVCASLKNLKARHQIASEIKAIRSRLENAYKRQQTFRDIYPIMNQGSTSSPAWYDGRGDALLLEEVDGVGIENPKERLLAWLSSIDYGLKVISVVGMSGLGKTTLVKKVFDDTSVEMNFDHDAWIAVSESFKVENLLQDIIKRLLKDVKQPPPQGLEAMKADDMREFIYNLLQNKNYIIVLDDIWTQNVWEAIRYAFPRRATHGRGYIIITTRFNNIGHTACSESNGHVYKLEPLSEEKSRELLYRKAFPRNSCPPYLEEISERILNICEGLPLAIVVIGSLLVTKNKKIEEWEMFYRSVGSELEGDHLKRISKLLSLSFYDLPYHLKACFLYLRIFPEDELVNKATLIRLWIAEGFVEAKQGKTMEEIAEGYMNELLNRSLIQVAETFSDGRPRSFHIHDLVREYIISKAREQNIASVATLYGFSNPTQQVYKGKNLRSLLFFGPGNSEWGPILYEVMSGGCRMLKVLELRGAPIDAIPDEVFKLYHLNHYERIQGFTASYEMGRLLCLQKLCYINLADAGGDRIKIVREIGKLTQPRRLGITKLRREDGKELYSSLAKLTNLRSLNIVSFEEESIDLEYPLSPSTFPFLQTLELQGRLERIPQWIGSLNALIRLNLIGSRLQEDPLQYIQGLPNLLLLKLYRGSYERQELSFKAGGFQRLHTLSLARLKGLRWVRAEKGSMPLLHNVVMWHCESMREMPVGIEHLENLKYVDFTDMAEEFVERLIDEKRKGDQWRLAHVPQVVVYNRVNGKWKTRQL</sequence>
<evidence type="ECO:0000256" key="1">
    <source>
        <dbReference type="ARBA" id="ARBA00008894"/>
    </source>
</evidence>
<name>A0A2G9HK10_9LAMI</name>
<evidence type="ECO:0000259" key="7">
    <source>
        <dbReference type="Pfam" id="PF00931"/>
    </source>
</evidence>
<feature type="domain" description="Disease resistance R13L4/SHOC-2-like LRR" evidence="10">
    <location>
        <begin position="520"/>
        <end position="772"/>
    </location>
</feature>
<evidence type="ECO:0000256" key="6">
    <source>
        <dbReference type="ARBA" id="ARBA00022840"/>
    </source>
</evidence>
<reference evidence="12" key="1">
    <citation type="journal article" date="2018" name="Gigascience">
        <title>Genome assembly of the Pink Ipe (Handroanthus impetiginosus, Bignoniaceae), a highly valued, ecologically keystone Neotropical timber forest tree.</title>
        <authorList>
            <person name="Silva-Junior O.B."/>
            <person name="Grattapaglia D."/>
            <person name="Novaes E."/>
            <person name="Collevatti R.G."/>
        </authorList>
    </citation>
    <scope>NUCLEOTIDE SEQUENCE [LARGE SCALE GENOMIC DNA]</scope>
    <source>
        <strain evidence="12">cv. UFG-1</strain>
    </source>
</reference>
<keyword evidence="12" id="KW-1185">Reference proteome</keyword>
<dbReference type="EMBL" id="NKXS01001588">
    <property type="protein sequence ID" value="PIN17866.1"/>
    <property type="molecule type" value="Genomic_DNA"/>
</dbReference>
<comment type="caution">
    <text evidence="11">The sequence shown here is derived from an EMBL/GenBank/DDBJ whole genome shotgun (WGS) entry which is preliminary data.</text>
</comment>
<organism evidence="11 12">
    <name type="scientific">Handroanthus impetiginosus</name>
    <dbReference type="NCBI Taxonomy" id="429701"/>
    <lineage>
        <taxon>Eukaryota</taxon>
        <taxon>Viridiplantae</taxon>
        <taxon>Streptophyta</taxon>
        <taxon>Embryophyta</taxon>
        <taxon>Tracheophyta</taxon>
        <taxon>Spermatophyta</taxon>
        <taxon>Magnoliopsida</taxon>
        <taxon>eudicotyledons</taxon>
        <taxon>Gunneridae</taxon>
        <taxon>Pentapetalae</taxon>
        <taxon>asterids</taxon>
        <taxon>lamiids</taxon>
        <taxon>Lamiales</taxon>
        <taxon>Bignoniaceae</taxon>
        <taxon>Crescentiina</taxon>
        <taxon>Tabebuia alliance</taxon>
        <taxon>Handroanthus</taxon>
    </lineage>
</organism>
<dbReference type="STRING" id="429701.A0A2G9HK10"/>
<gene>
    <name evidence="11" type="ORF">CDL12_09467</name>
</gene>
<feature type="domain" description="Disease resistance protein winged helix" evidence="9">
    <location>
        <begin position="392"/>
        <end position="461"/>
    </location>
</feature>
<evidence type="ECO:0000259" key="10">
    <source>
        <dbReference type="Pfam" id="PF23598"/>
    </source>
</evidence>
<dbReference type="InterPro" id="IPR044974">
    <property type="entry name" value="Disease_R_plants"/>
</dbReference>
<dbReference type="FunFam" id="3.40.50.300:FF:001091">
    <property type="entry name" value="Probable disease resistance protein At1g61300"/>
    <property type="match status" value="1"/>
</dbReference>
<dbReference type="Gene3D" id="3.40.50.300">
    <property type="entry name" value="P-loop containing nucleotide triphosphate hydrolases"/>
    <property type="match status" value="1"/>
</dbReference>
<feature type="domain" description="NB-ARC" evidence="7">
    <location>
        <begin position="128"/>
        <end position="309"/>
    </location>
</feature>
<dbReference type="PRINTS" id="PR00364">
    <property type="entry name" value="DISEASERSIST"/>
</dbReference>
<dbReference type="InterPro" id="IPR055414">
    <property type="entry name" value="LRR_R13L4/SHOC2-like"/>
</dbReference>
<dbReference type="GO" id="GO:0005524">
    <property type="term" value="F:ATP binding"/>
    <property type="evidence" value="ECO:0007669"/>
    <property type="project" value="UniProtKB-KW"/>
</dbReference>
<dbReference type="InterPro" id="IPR032675">
    <property type="entry name" value="LRR_dom_sf"/>
</dbReference>
<dbReference type="Proteomes" id="UP000231279">
    <property type="component" value="Unassembled WGS sequence"/>
</dbReference>
<accession>A0A2G9HK10</accession>
<dbReference type="Gene3D" id="1.10.8.430">
    <property type="entry name" value="Helical domain of apoptotic protease-activating factors"/>
    <property type="match status" value="1"/>
</dbReference>
<dbReference type="InterPro" id="IPR058922">
    <property type="entry name" value="WHD_DRP"/>
</dbReference>